<protein>
    <submittedName>
        <fullName evidence="5">AsnC family transcriptional regulator</fullName>
    </submittedName>
</protein>
<keyword evidence="6" id="KW-1185">Reference proteome</keyword>
<evidence type="ECO:0000313" key="5">
    <source>
        <dbReference type="EMBL" id="OSQ38523.1"/>
    </source>
</evidence>
<dbReference type="PROSITE" id="PS50956">
    <property type="entry name" value="HTH_ASNC_2"/>
    <property type="match status" value="1"/>
</dbReference>
<evidence type="ECO:0000256" key="3">
    <source>
        <dbReference type="ARBA" id="ARBA00023163"/>
    </source>
</evidence>
<organism evidence="5 6">
    <name type="scientific">Thalassospira mesophila</name>
    <dbReference type="NCBI Taxonomy" id="1293891"/>
    <lineage>
        <taxon>Bacteria</taxon>
        <taxon>Pseudomonadati</taxon>
        <taxon>Pseudomonadota</taxon>
        <taxon>Alphaproteobacteria</taxon>
        <taxon>Rhodospirillales</taxon>
        <taxon>Thalassospiraceae</taxon>
        <taxon>Thalassospira</taxon>
    </lineage>
</organism>
<dbReference type="Pfam" id="PF13404">
    <property type="entry name" value="HTH_AsnC-type"/>
    <property type="match status" value="1"/>
</dbReference>
<dbReference type="Gene3D" id="3.30.70.920">
    <property type="match status" value="1"/>
</dbReference>
<proteinExistence type="predicted"/>
<accession>A0A1Y2L0B1</accession>
<dbReference type="InterPro" id="IPR036388">
    <property type="entry name" value="WH-like_DNA-bd_sf"/>
</dbReference>
<evidence type="ECO:0000313" key="6">
    <source>
        <dbReference type="Proteomes" id="UP000193391"/>
    </source>
</evidence>
<dbReference type="RefSeq" id="WP_085582791.1">
    <property type="nucleotide sequence ID" value="NZ_JFKA01000004.1"/>
</dbReference>
<keyword evidence="3" id="KW-0804">Transcription</keyword>
<dbReference type="OrthoDB" id="9813313at2"/>
<dbReference type="PANTHER" id="PTHR30154:SF34">
    <property type="entry name" value="TRANSCRIPTIONAL REGULATOR AZLB"/>
    <property type="match status" value="1"/>
</dbReference>
<dbReference type="EMBL" id="JFKA01000004">
    <property type="protein sequence ID" value="OSQ38523.1"/>
    <property type="molecule type" value="Genomic_DNA"/>
</dbReference>
<dbReference type="InterPro" id="IPR000485">
    <property type="entry name" value="AsnC-type_HTH_dom"/>
</dbReference>
<dbReference type="SMART" id="SM00344">
    <property type="entry name" value="HTH_ASNC"/>
    <property type="match status" value="1"/>
</dbReference>
<dbReference type="PANTHER" id="PTHR30154">
    <property type="entry name" value="LEUCINE-RESPONSIVE REGULATORY PROTEIN"/>
    <property type="match status" value="1"/>
</dbReference>
<dbReference type="AlphaFoldDB" id="A0A1Y2L0B1"/>
<gene>
    <name evidence="5" type="ORF">TMES_12065</name>
</gene>
<keyword evidence="1" id="KW-0805">Transcription regulation</keyword>
<name>A0A1Y2L0B1_9PROT</name>
<dbReference type="Proteomes" id="UP000193391">
    <property type="component" value="Unassembled WGS sequence"/>
</dbReference>
<dbReference type="GO" id="GO:0043565">
    <property type="term" value="F:sequence-specific DNA binding"/>
    <property type="evidence" value="ECO:0007669"/>
    <property type="project" value="InterPro"/>
</dbReference>
<reference evidence="5 6" key="1">
    <citation type="submission" date="2014-03" db="EMBL/GenBank/DDBJ databases">
        <title>The draft genome sequence of Thalassospira mesophila JCM 18969.</title>
        <authorList>
            <person name="Lai Q."/>
            <person name="Shao Z."/>
        </authorList>
    </citation>
    <scope>NUCLEOTIDE SEQUENCE [LARGE SCALE GENOMIC DNA]</scope>
    <source>
        <strain evidence="5 6">JCM 18969</strain>
    </source>
</reference>
<dbReference type="SUPFAM" id="SSF54909">
    <property type="entry name" value="Dimeric alpha+beta barrel"/>
    <property type="match status" value="1"/>
</dbReference>
<evidence type="ECO:0000259" key="4">
    <source>
        <dbReference type="PROSITE" id="PS50956"/>
    </source>
</evidence>
<dbReference type="STRING" id="1293891.TMES_12065"/>
<dbReference type="InterPro" id="IPR036390">
    <property type="entry name" value="WH_DNA-bd_sf"/>
</dbReference>
<dbReference type="GO" id="GO:0005829">
    <property type="term" value="C:cytosol"/>
    <property type="evidence" value="ECO:0007669"/>
    <property type="project" value="TreeGrafter"/>
</dbReference>
<dbReference type="InterPro" id="IPR011008">
    <property type="entry name" value="Dimeric_a/b-barrel"/>
</dbReference>
<dbReference type="InterPro" id="IPR019888">
    <property type="entry name" value="Tscrpt_reg_AsnC-like"/>
</dbReference>
<keyword evidence="2" id="KW-0238">DNA-binding</keyword>
<feature type="domain" description="HTH asnC-type" evidence="4">
    <location>
        <begin position="3"/>
        <end position="64"/>
    </location>
</feature>
<sequence>MELDQIDTRILRQLQIDADIATNRLADMVGLSPSACLRRVTKLRRDGVIARTVAVLDPALVGRPLTAVITLEFALHGTRHRQEFIDKVRKLSAVRQCFMVTGEVSCVLTLHMRDMDEYLALTDELFNSDPNVEWFRTYISVQTVKDDPGVAL</sequence>
<dbReference type="SUPFAM" id="SSF46785">
    <property type="entry name" value="Winged helix' DNA-binding domain"/>
    <property type="match status" value="1"/>
</dbReference>
<dbReference type="InterPro" id="IPR019887">
    <property type="entry name" value="Tscrpt_reg_AsnC/Lrp_C"/>
</dbReference>
<evidence type="ECO:0000256" key="2">
    <source>
        <dbReference type="ARBA" id="ARBA00023125"/>
    </source>
</evidence>
<dbReference type="Pfam" id="PF01037">
    <property type="entry name" value="AsnC_trans_reg"/>
    <property type="match status" value="1"/>
</dbReference>
<evidence type="ECO:0000256" key="1">
    <source>
        <dbReference type="ARBA" id="ARBA00023015"/>
    </source>
</evidence>
<dbReference type="PRINTS" id="PR00033">
    <property type="entry name" value="HTHASNC"/>
</dbReference>
<dbReference type="Gene3D" id="1.10.10.10">
    <property type="entry name" value="Winged helix-like DNA-binding domain superfamily/Winged helix DNA-binding domain"/>
    <property type="match status" value="1"/>
</dbReference>
<dbReference type="GO" id="GO:0043200">
    <property type="term" value="P:response to amino acid"/>
    <property type="evidence" value="ECO:0007669"/>
    <property type="project" value="TreeGrafter"/>
</dbReference>
<comment type="caution">
    <text evidence="5">The sequence shown here is derived from an EMBL/GenBank/DDBJ whole genome shotgun (WGS) entry which is preliminary data.</text>
</comment>